<keyword evidence="4" id="KW-0812">Transmembrane</keyword>
<evidence type="ECO:0000256" key="4">
    <source>
        <dbReference type="SAM" id="Phobius"/>
    </source>
</evidence>
<feature type="transmembrane region" description="Helical" evidence="4">
    <location>
        <begin position="6"/>
        <end position="35"/>
    </location>
</feature>
<organism evidence="5 6">
    <name type="scientific">Plebeiibacterium sediminum</name>
    <dbReference type="NCBI Taxonomy" id="2992112"/>
    <lineage>
        <taxon>Bacteria</taxon>
        <taxon>Pseudomonadati</taxon>
        <taxon>Bacteroidota</taxon>
        <taxon>Bacteroidia</taxon>
        <taxon>Marinilabiliales</taxon>
        <taxon>Marinilabiliaceae</taxon>
        <taxon>Plebeiibacterium</taxon>
    </lineage>
</organism>
<dbReference type="SUPFAM" id="SSF53448">
    <property type="entry name" value="Nucleotide-diphospho-sugar transferases"/>
    <property type="match status" value="1"/>
</dbReference>
<feature type="transmembrane region" description="Helical" evidence="4">
    <location>
        <begin position="390"/>
        <end position="413"/>
    </location>
</feature>
<dbReference type="Pfam" id="PF13641">
    <property type="entry name" value="Glyco_tranf_2_3"/>
    <property type="match status" value="1"/>
</dbReference>
<dbReference type="CDD" id="cd06423">
    <property type="entry name" value="CESA_like"/>
    <property type="match status" value="1"/>
</dbReference>
<evidence type="ECO:0000256" key="2">
    <source>
        <dbReference type="ARBA" id="ARBA00022676"/>
    </source>
</evidence>
<dbReference type="GO" id="GO:0016757">
    <property type="term" value="F:glycosyltransferase activity"/>
    <property type="evidence" value="ECO:0007669"/>
    <property type="project" value="UniProtKB-KW"/>
</dbReference>
<dbReference type="EMBL" id="JAPDPJ010000011">
    <property type="protein sequence ID" value="MCW3786255.1"/>
    <property type="molecule type" value="Genomic_DNA"/>
</dbReference>
<keyword evidence="4" id="KW-1133">Transmembrane helix</keyword>
<evidence type="ECO:0000256" key="1">
    <source>
        <dbReference type="ARBA" id="ARBA00006739"/>
    </source>
</evidence>
<dbReference type="Gene3D" id="3.90.550.10">
    <property type="entry name" value="Spore Coat Polysaccharide Biosynthesis Protein SpsA, Chain A"/>
    <property type="match status" value="1"/>
</dbReference>
<name>A0AAE3SEC2_9BACT</name>
<dbReference type="RefSeq" id="WP_301189821.1">
    <property type="nucleotide sequence ID" value="NZ_JAPDPJ010000011.1"/>
</dbReference>
<dbReference type="InterPro" id="IPR029044">
    <property type="entry name" value="Nucleotide-diphossugar_trans"/>
</dbReference>
<keyword evidence="3 5" id="KW-0808">Transferase</keyword>
<gene>
    <name evidence="5" type="ORF">OM075_07245</name>
</gene>
<dbReference type="Proteomes" id="UP001209229">
    <property type="component" value="Unassembled WGS sequence"/>
</dbReference>
<evidence type="ECO:0000313" key="6">
    <source>
        <dbReference type="Proteomes" id="UP001209229"/>
    </source>
</evidence>
<comment type="similarity">
    <text evidence="1">Belongs to the glycosyltransferase 2 family.</text>
</comment>
<accession>A0AAE3SEC2</accession>
<evidence type="ECO:0000256" key="3">
    <source>
        <dbReference type="ARBA" id="ARBA00022679"/>
    </source>
</evidence>
<keyword evidence="4" id="KW-0472">Membrane</keyword>
<keyword evidence="6" id="KW-1185">Reference proteome</keyword>
<proteinExistence type="inferred from homology"/>
<feature type="transmembrane region" description="Helical" evidence="4">
    <location>
        <begin position="357"/>
        <end position="384"/>
    </location>
</feature>
<sequence>MDSLNTVHYIFNIFFLIFGSTLFISYIIIGTLSSFELSFYAKRNKFFNFKSVSEYKLLPSISIIAPCYNEEKSIVENIRSLLSLQYPDVEVIIINDGSSDKSLSLMINHYELVKVDYAYEKKIETNPIKGIYKSTNVAYSNLIIIDKENGGKGDALNAGINVSRSELFLGIDVDCIIEPDAIFRMVKPFLEEEEHKKVIASGGVIRVANSCKIEEGRIVKVNFPKNLWAQFQILEYFRAFVLSRMAWSKINGLLIISGAFGLFDRKIVINCGGYDRTTVGEDLELVMRMRNYMHSVEKRPYKVAFIPDPLCWTEVPSSLRSLARQRNRWTRGLIDSLFKHKRMFINPRYGRIGLIAYPYWVFFEWLGPIFEFIGITYFVTMLWIGKINLHYFLLFTIFTFSFSLLYSSFAIFYEKRIFGRYRGNLFMLKIILISILEMVLYHPLNLFFSLSGNFDFFFRSRQKGWGKMKRTGFNS</sequence>
<protein>
    <submittedName>
        <fullName evidence="5">Glycosyltransferase</fullName>
        <ecNumber evidence="5">2.4.-.-</ecNumber>
    </submittedName>
</protein>
<dbReference type="AlphaFoldDB" id="A0AAE3SEC2"/>
<reference evidence="5" key="1">
    <citation type="submission" date="2022-10" db="EMBL/GenBank/DDBJ databases">
        <authorList>
            <person name="Yu W.X."/>
        </authorList>
    </citation>
    <scope>NUCLEOTIDE SEQUENCE</scope>
    <source>
        <strain evidence="5">AAT</strain>
    </source>
</reference>
<keyword evidence="2 5" id="KW-0328">Glycosyltransferase</keyword>
<dbReference type="EC" id="2.4.-.-" evidence="5"/>
<evidence type="ECO:0000313" key="5">
    <source>
        <dbReference type="EMBL" id="MCW3786255.1"/>
    </source>
</evidence>
<dbReference type="PANTHER" id="PTHR43630">
    <property type="entry name" value="POLY-BETA-1,6-N-ACETYL-D-GLUCOSAMINE SYNTHASE"/>
    <property type="match status" value="1"/>
</dbReference>
<feature type="transmembrane region" description="Helical" evidence="4">
    <location>
        <begin position="425"/>
        <end position="444"/>
    </location>
</feature>
<dbReference type="PANTHER" id="PTHR43630:SF1">
    <property type="entry name" value="POLY-BETA-1,6-N-ACETYL-D-GLUCOSAMINE SYNTHASE"/>
    <property type="match status" value="1"/>
</dbReference>
<comment type="caution">
    <text evidence="5">The sequence shown here is derived from an EMBL/GenBank/DDBJ whole genome shotgun (WGS) entry which is preliminary data.</text>
</comment>